<accession>G2DD85</accession>
<reference evidence="3" key="1">
    <citation type="journal article" date="2011" name="ISME J.">
        <title>The endosymbionts of the deep-sea tubeworms Riftia pachyptila and Tevnia jerichonana share an identical physiology as revealed by proteogenomic analyses.</title>
        <authorList>
            <person name="Gardebrecht A."/>
            <person name="Markert S."/>
            <person name="Felbeck H."/>
            <person name="Thuermer A."/>
            <person name="Albrecht D."/>
            <person name="Wollherr A."/>
            <person name="Kabisch J."/>
            <person name="Lehmann R."/>
            <person name="Daniel R."/>
            <person name="Liesegang H."/>
            <person name="Hecker M."/>
            <person name="Sievert S.M."/>
            <person name="Schweder T."/>
        </authorList>
    </citation>
    <scope>NUCLEOTIDE SEQUENCE [LARGE SCALE GENOMIC DNA]</scope>
</reference>
<dbReference type="Proteomes" id="UP000004491">
    <property type="component" value="Unassembled WGS sequence"/>
</dbReference>
<organism evidence="3 4">
    <name type="scientific">endosymbiont of Riftia pachyptila</name>
    <name type="common">vent Ph05</name>
    <dbReference type="NCBI Taxonomy" id="1048808"/>
    <lineage>
        <taxon>Bacteria</taxon>
        <taxon>Pseudomonadati</taxon>
        <taxon>Pseudomonadota</taxon>
        <taxon>Gammaproteobacteria</taxon>
        <taxon>sulfur-oxidizing symbionts</taxon>
    </lineage>
</organism>
<feature type="region of interest" description="Disordered" evidence="1">
    <location>
        <begin position="209"/>
        <end position="277"/>
    </location>
</feature>
<dbReference type="PANTHER" id="PTHR41248:SF1">
    <property type="entry name" value="NORD PROTEIN"/>
    <property type="match status" value="1"/>
</dbReference>
<evidence type="ECO:0000256" key="1">
    <source>
        <dbReference type="SAM" id="MobiDB-lite"/>
    </source>
</evidence>
<dbReference type="PATRIC" id="fig|1048808.3.peg.1568"/>
<evidence type="ECO:0000313" key="3">
    <source>
        <dbReference type="EMBL" id="EGV51403.1"/>
    </source>
</evidence>
<evidence type="ECO:0000259" key="2">
    <source>
        <dbReference type="PROSITE" id="PS50234"/>
    </source>
</evidence>
<dbReference type="PROSITE" id="PS50234">
    <property type="entry name" value="VWFA"/>
    <property type="match status" value="1"/>
</dbReference>
<name>G2DD85_9GAMM</name>
<dbReference type="InterPro" id="IPR051928">
    <property type="entry name" value="NorD/CobT"/>
</dbReference>
<proteinExistence type="predicted"/>
<evidence type="ECO:0000313" key="4">
    <source>
        <dbReference type="Proteomes" id="UP000004491"/>
    </source>
</evidence>
<dbReference type="InterPro" id="IPR036465">
    <property type="entry name" value="vWFA_dom_sf"/>
</dbReference>
<feature type="domain" description="VWFA" evidence="2">
    <location>
        <begin position="452"/>
        <end position="641"/>
    </location>
</feature>
<dbReference type="SMART" id="SM00327">
    <property type="entry name" value="VWA"/>
    <property type="match status" value="1"/>
</dbReference>
<feature type="compositionally biased region" description="Basic and acidic residues" evidence="1">
    <location>
        <begin position="255"/>
        <end position="277"/>
    </location>
</feature>
<dbReference type="SUPFAM" id="SSF53300">
    <property type="entry name" value="vWA-like"/>
    <property type="match status" value="1"/>
</dbReference>
<dbReference type="CDD" id="cd01454">
    <property type="entry name" value="vWA_norD_type"/>
    <property type="match status" value="1"/>
</dbReference>
<gene>
    <name evidence="3" type="primary">norD2</name>
    <name evidence="3" type="ORF">Rifp1Sym_bk00060</name>
</gene>
<keyword evidence="4" id="KW-1185">Reference proteome</keyword>
<dbReference type="PANTHER" id="PTHR41248">
    <property type="entry name" value="NORD PROTEIN"/>
    <property type="match status" value="1"/>
</dbReference>
<dbReference type="Gene3D" id="3.40.50.410">
    <property type="entry name" value="von Willebrand factor, type A domain"/>
    <property type="match status" value="1"/>
</dbReference>
<dbReference type="Pfam" id="PF00092">
    <property type="entry name" value="VWA"/>
    <property type="match status" value="1"/>
</dbReference>
<sequence>MRRQSQWLRDDLSPVKNRKASQFHDSFRGSIGMEEKVGELWHRLITRMARTSHPEAAVTLEQVGTTVGILFRALGGDGGLQVEAAHATEHGARRSLLHRIAGDSRKVELAWRDEQYLRLPAVIDLFPSPQLNRDLYIWLAALAVGDHQDEEAWFGKNQRLTIKALNDYPGLRPRYQRLVEAHLAQRIQPDSQLKAEAAQEAAIRQALREPGSVEQLPQSRRPPQPVPLWLHPFPPVVAAAGASDDSDEAGSSSRGEIKQMEEQNRQAERAEKPEAKDRGLITIRMENIFTWGDFLNLDRGSEENDDLESAADAAKDIDVLSVSRDAKASASKLRFDLDLPAASEDDLVLSEGVLLPEWDFKKQRLLPDLCRIVPMLAANAEPVPLPDHLRRTARRLRAQFQQLAPARVWHRNQQEGSEIDIDAYLRFATDRMIGHAASADGLYRDLRIGSRDLACLLLADLSLSTDTWVDNHRRVIDVIRDALFLFAESLSATGDRFGIYGFSSRKRDPVRFHQLKTFDENYNAAIRGRIDAIKPGYYTRMGAAIRHSTNLLKAQPSERRLLLILTDGKPNDLDKYEGRFGIEDTRQAIREARELGLQPFCVTIDTKANDYLPHLFGSGSYVVIHKPSQLPKELPLLYARLTA</sequence>
<comment type="caution">
    <text evidence="3">The sequence shown here is derived from an EMBL/GenBank/DDBJ whole genome shotgun (WGS) entry which is preliminary data.</text>
</comment>
<dbReference type="EMBL" id="AFOC01000038">
    <property type="protein sequence ID" value="EGV51403.1"/>
    <property type="molecule type" value="Genomic_DNA"/>
</dbReference>
<dbReference type="InterPro" id="IPR002035">
    <property type="entry name" value="VWF_A"/>
</dbReference>
<feature type="compositionally biased region" description="Low complexity" evidence="1">
    <location>
        <begin position="238"/>
        <end position="254"/>
    </location>
</feature>
<protein>
    <submittedName>
        <fullName evidence="3">Protein norD</fullName>
    </submittedName>
</protein>
<dbReference type="AlphaFoldDB" id="G2DD85"/>